<dbReference type="Gene3D" id="3.40.50.620">
    <property type="entry name" value="HUPs"/>
    <property type="match status" value="2"/>
</dbReference>
<dbReference type="SUPFAM" id="SSF52402">
    <property type="entry name" value="Adenine nucleotide alpha hydrolases-like"/>
    <property type="match status" value="2"/>
</dbReference>
<name>M2B872_9BACT</name>
<accession>M2B872</accession>
<evidence type="ECO:0000256" key="1">
    <source>
        <dbReference type="ARBA" id="ARBA00008791"/>
    </source>
</evidence>
<dbReference type="Pfam" id="PF00582">
    <property type="entry name" value="Usp"/>
    <property type="match status" value="2"/>
</dbReference>
<reference evidence="3" key="1">
    <citation type="submission" date="2012-11" db="EMBL/GenBank/DDBJ databases">
        <title>Permanent draft genomes of Rhodopirellula europaea strain SH398 and 6C.</title>
        <authorList>
            <person name="Richter M."/>
            <person name="Richter-Heitmann T."/>
            <person name="Frank C."/>
            <person name="Harder J."/>
            <person name="Glockner F.O."/>
        </authorList>
    </citation>
    <scope>NUCLEOTIDE SEQUENCE</scope>
    <source>
        <strain evidence="3">6C</strain>
    </source>
</reference>
<keyword evidence="4" id="KW-1185">Reference proteome</keyword>
<dbReference type="InterPro" id="IPR006016">
    <property type="entry name" value="UspA"/>
</dbReference>
<feature type="domain" description="UspA" evidence="2">
    <location>
        <begin position="31"/>
        <end position="171"/>
    </location>
</feature>
<reference evidence="3" key="2">
    <citation type="journal article" date="2013" name="Mar. Genomics">
        <title>Expression of sulfatases in Rhodopirellula baltica and the diversity of sulfatases in the genus Rhodopirellula.</title>
        <authorList>
            <person name="Wegner C.E."/>
            <person name="Richter-Heitmann T."/>
            <person name="Klindworth A."/>
            <person name="Klockow C."/>
            <person name="Richter M."/>
            <person name="Achstetter T."/>
            <person name="Glockner F.O."/>
            <person name="Harder J."/>
        </authorList>
    </citation>
    <scope>NUCLEOTIDE SEQUENCE [LARGE SCALE GENOMIC DNA]</scope>
    <source>
        <strain evidence="3">6C</strain>
    </source>
</reference>
<evidence type="ECO:0000259" key="2">
    <source>
        <dbReference type="Pfam" id="PF00582"/>
    </source>
</evidence>
<comment type="caution">
    <text evidence="3">The sequence shown here is derived from an EMBL/GenBank/DDBJ whole genome shotgun (WGS) entry which is preliminary data.</text>
</comment>
<feature type="domain" description="UspA" evidence="2">
    <location>
        <begin position="188"/>
        <end position="310"/>
    </location>
</feature>
<dbReference type="PANTHER" id="PTHR43010">
    <property type="entry name" value="UNIVERSAL STRESS PROTEIN SLR1230"/>
    <property type="match status" value="1"/>
</dbReference>
<sequence>MLRGGKTSICENCALASRVRWNGFQRKGSSMKKILLTIDGSDASLEAARFLVRLGFHEEVGIDVVTAIFEPPSQKGFLVDGWSEAWLERKREKAARSFKDVQEIFHDSKVELRHLIRDGHPGEAIVKLANELQPDLVVVGAKGHSAVGRILLGSTSDYVATHVLGSVLVVRPNEDSGRRQHLRVAIGCEPSPPAEMAFEEFMQLGWASENDVQVVEVTDRASFEESSVDQAAKEYLDRLRDRLVDVSRSAQAQVIHSDHIGDGLVNYIESNQVDMVVVGETSRGGFERLVLGSTTRFVLRHAPSSVLIARGRSMEDFQTGQMVHQSAAT</sequence>
<comment type="similarity">
    <text evidence="1">Belongs to the universal stress protein A family.</text>
</comment>
<evidence type="ECO:0000313" key="3">
    <source>
        <dbReference type="EMBL" id="EMB18379.1"/>
    </source>
</evidence>
<dbReference type="EMBL" id="ANMO01000047">
    <property type="protein sequence ID" value="EMB18379.1"/>
    <property type="molecule type" value="Genomic_DNA"/>
</dbReference>
<dbReference type="PANTHER" id="PTHR43010:SF1">
    <property type="entry name" value="USPA DOMAIN-CONTAINING PROTEIN"/>
    <property type="match status" value="1"/>
</dbReference>
<dbReference type="InterPro" id="IPR051688">
    <property type="entry name" value="USP_A"/>
</dbReference>
<dbReference type="CDD" id="cd00293">
    <property type="entry name" value="USP-like"/>
    <property type="match status" value="2"/>
</dbReference>
<dbReference type="PATRIC" id="fig|1263867.3.peg.948"/>
<dbReference type="InterPro" id="IPR006015">
    <property type="entry name" value="Universal_stress_UspA"/>
</dbReference>
<dbReference type="Proteomes" id="UP000011529">
    <property type="component" value="Unassembled WGS sequence"/>
</dbReference>
<organism evidence="3 4">
    <name type="scientific">Rhodopirellula europaea 6C</name>
    <dbReference type="NCBI Taxonomy" id="1263867"/>
    <lineage>
        <taxon>Bacteria</taxon>
        <taxon>Pseudomonadati</taxon>
        <taxon>Planctomycetota</taxon>
        <taxon>Planctomycetia</taxon>
        <taxon>Pirellulales</taxon>
        <taxon>Pirellulaceae</taxon>
        <taxon>Rhodopirellula</taxon>
    </lineage>
</organism>
<proteinExistence type="inferred from homology"/>
<gene>
    <name evidence="3" type="ORF">RE6C_00890</name>
</gene>
<protein>
    <submittedName>
        <fullName evidence="3">Universal stress protein</fullName>
    </submittedName>
</protein>
<dbReference type="AlphaFoldDB" id="M2B872"/>
<dbReference type="PRINTS" id="PR01438">
    <property type="entry name" value="UNVRSLSTRESS"/>
</dbReference>
<evidence type="ECO:0000313" key="4">
    <source>
        <dbReference type="Proteomes" id="UP000011529"/>
    </source>
</evidence>
<dbReference type="InterPro" id="IPR014729">
    <property type="entry name" value="Rossmann-like_a/b/a_fold"/>
</dbReference>